<evidence type="ECO:0000313" key="1">
    <source>
        <dbReference type="EMBL" id="KXG86075.1"/>
    </source>
</evidence>
<proteinExistence type="predicted"/>
<protein>
    <submittedName>
        <fullName evidence="1">Uncharacterized protein</fullName>
    </submittedName>
</protein>
<dbReference type="EMBL" id="LNUW01000028">
    <property type="protein sequence ID" value="KXG86075.1"/>
    <property type="molecule type" value="Genomic_DNA"/>
</dbReference>
<comment type="caution">
    <text evidence="1">The sequence shown here is derived from an EMBL/GenBank/DDBJ whole genome shotgun (WGS) entry which is preliminary data.</text>
</comment>
<evidence type="ECO:0000313" key="2">
    <source>
        <dbReference type="Proteomes" id="UP000070498"/>
    </source>
</evidence>
<name>A0A135P3S4_9HYPH</name>
<accession>A0A135P3S4</accession>
<keyword evidence="2" id="KW-1185">Reference proteome</keyword>
<dbReference type="RefSeq" id="WP_067645425.1">
    <property type="nucleotide sequence ID" value="NZ_KQ961024.1"/>
</dbReference>
<sequence>MAKVVIIGVAGDEGLWVVDIDAGTVTPLPDPTDGNLKNVVDLRTVGASVIKGIDVAISVESAGDIAAGHME</sequence>
<reference evidence="1 2" key="1">
    <citation type="submission" date="2015-11" db="EMBL/GenBank/DDBJ databases">
        <title>Draft genome sequence of Agrobacterium sp. R89-1.</title>
        <authorList>
            <person name="Zahradnik J."/>
            <person name="Kyslikova E."/>
            <person name="Palyzova A."/>
            <person name="Kyslik P."/>
        </authorList>
    </citation>
    <scope>NUCLEOTIDE SEQUENCE [LARGE SCALE GENOMIC DNA]</scope>
    <source>
        <strain evidence="1 2">R89-1</strain>
    </source>
</reference>
<dbReference type="AlphaFoldDB" id="A0A135P3S4"/>
<organism evidence="1 2">
    <name type="scientific">Agrobacterium bohemicum</name>
    <dbReference type="NCBI Taxonomy" id="2052828"/>
    <lineage>
        <taxon>Bacteria</taxon>
        <taxon>Pseudomonadati</taxon>
        <taxon>Pseudomonadota</taxon>
        <taxon>Alphaproteobacteria</taxon>
        <taxon>Hyphomicrobiales</taxon>
        <taxon>Rhizobiaceae</taxon>
        <taxon>Rhizobium/Agrobacterium group</taxon>
        <taxon>Agrobacterium</taxon>
    </lineage>
</organism>
<dbReference type="Proteomes" id="UP000070498">
    <property type="component" value="Unassembled WGS sequence"/>
</dbReference>
<gene>
    <name evidence="1" type="ORF">ATO67_05530</name>
</gene>